<dbReference type="InterPro" id="IPR016181">
    <property type="entry name" value="Acyl_CoA_acyltransferase"/>
</dbReference>
<dbReference type="Pfam" id="PF13480">
    <property type="entry name" value="Acetyltransf_6"/>
    <property type="match status" value="1"/>
</dbReference>
<dbReference type="InterPro" id="IPR050644">
    <property type="entry name" value="PG_Glycine_Bridge_Synth"/>
</dbReference>
<keyword evidence="3" id="KW-1185">Reference proteome</keyword>
<evidence type="ECO:0000313" key="2">
    <source>
        <dbReference type="EMBL" id="SLN69078.1"/>
    </source>
</evidence>
<dbReference type="EMBL" id="FWFR01000003">
    <property type="protein sequence ID" value="SLN69078.1"/>
    <property type="molecule type" value="Genomic_DNA"/>
</dbReference>
<dbReference type="AlphaFoldDB" id="A0A1Y5TVF4"/>
<reference evidence="2 3" key="1">
    <citation type="submission" date="2017-03" db="EMBL/GenBank/DDBJ databases">
        <authorList>
            <person name="Afonso C.L."/>
            <person name="Miller P.J."/>
            <person name="Scott M.A."/>
            <person name="Spackman E."/>
            <person name="Goraichik I."/>
            <person name="Dimitrov K.M."/>
            <person name="Suarez D.L."/>
            <person name="Swayne D.E."/>
        </authorList>
    </citation>
    <scope>NUCLEOTIDE SEQUENCE [LARGE SCALE GENOMIC DNA]</scope>
    <source>
        <strain evidence="2 3">CECT 7691</strain>
    </source>
</reference>
<dbReference type="InParanoid" id="A0A1Y5TVF4"/>
<name>A0A1Y5TVF4_9PROT</name>
<dbReference type="RefSeq" id="WP_085884525.1">
    <property type="nucleotide sequence ID" value="NZ_FWFR01000003.1"/>
</dbReference>
<evidence type="ECO:0000313" key="3">
    <source>
        <dbReference type="Proteomes" id="UP000193200"/>
    </source>
</evidence>
<dbReference type="PANTHER" id="PTHR36174">
    <property type="entry name" value="LIPID II:GLYCINE GLYCYLTRANSFERASE"/>
    <property type="match status" value="1"/>
</dbReference>
<evidence type="ECO:0000259" key="1">
    <source>
        <dbReference type="Pfam" id="PF13480"/>
    </source>
</evidence>
<dbReference type="InterPro" id="IPR038740">
    <property type="entry name" value="BioF2-like_GNAT_dom"/>
</dbReference>
<dbReference type="SUPFAM" id="SSF55729">
    <property type="entry name" value="Acyl-CoA N-acyltransferases (Nat)"/>
    <property type="match status" value="2"/>
</dbReference>
<dbReference type="Proteomes" id="UP000193200">
    <property type="component" value="Unassembled WGS sequence"/>
</dbReference>
<protein>
    <submittedName>
        <fullName evidence="2">FemAB family protein</fullName>
    </submittedName>
</protein>
<dbReference type="OrthoDB" id="9773932at2"/>
<feature type="domain" description="BioF2-like acetyltransferase" evidence="1">
    <location>
        <begin position="155"/>
        <end position="277"/>
    </location>
</feature>
<organism evidence="2 3">
    <name type="scientific">Oceanibacterium hippocampi</name>
    <dbReference type="NCBI Taxonomy" id="745714"/>
    <lineage>
        <taxon>Bacteria</taxon>
        <taxon>Pseudomonadati</taxon>
        <taxon>Pseudomonadota</taxon>
        <taxon>Alphaproteobacteria</taxon>
        <taxon>Sneathiellales</taxon>
        <taxon>Sneathiellaceae</taxon>
        <taxon>Oceanibacterium</taxon>
    </lineage>
</organism>
<dbReference type="PANTHER" id="PTHR36174:SF1">
    <property type="entry name" value="LIPID II:GLYCINE GLYCYLTRANSFERASE"/>
    <property type="match status" value="1"/>
</dbReference>
<gene>
    <name evidence="2" type="ORF">OCH7691_03153</name>
</gene>
<dbReference type="NCBIfam" id="TIGR03019">
    <property type="entry name" value="pepcterm_femAB"/>
    <property type="match status" value="1"/>
</dbReference>
<proteinExistence type="predicted"/>
<dbReference type="Gene3D" id="3.40.630.30">
    <property type="match status" value="1"/>
</dbReference>
<accession>A0A1Y5TVF4</accession>
<sequence length="345" mass="38962">MSLTLRPFGEADAECWDAFVRAFPEGTFFHLAGWRQVIAEAFGHREHYTIAERSGQIVGVMPLFHLKSHLFANGLISVPFCVYGGPLALDEETRKALDDHAVALMGQVGADFVEFRSRVPSRADWVCRDDLYFDFRKPIAEDADAILKSIPRKQRAVVRKVIDAGEVSDAVEDNIDNFYRAYAEGVRDHGTPIFGKRYFQKIVDVFGDAVEIRTVKDADGRVLNSVMSFYYGDEIHLYYAGGAPDAKRRGTVHYLYWRAMCGAREKGYSVCNFGRSKAGSGGYDMKSHWKCDVAPLTYEFRLKEGKTLPDFNPLNPKYRLQIAIWRRLPLPVANLVGPFVARNLG</sequence>
<dbReference type="InterPro" id="IPR017469">
    <property type="entry name" value="PEP-CTERM_FemAB-rel"/>
</dbReference>